<evidence type="ECO:0000259" key="7">
    <source>
        <dbReference type="PROSITE" id="PS51643"/>
    </source>
</evidence>
<keyword evidence="1" id="KW-0547">Nucleotide-binding</keyword>
<keyword evidence="9" id="KW-1185">Reference proteome</keyword>
<dbReference type="AlphaFoldDB" id="A0A229VZ71"/>
<dbReference type="Proteomes" id="UP000215433">
    <property type="component" value="Unassembled WGS sequence"/>
</dbReference>
<feature type="region of interest" description="Disordered" evidence="6">
    <location>
        <begin position="327"/>
        <end position="347"/>
    </location>
</feature>
<feature type="domain" description="HD Cas3-type" evidence="7">
    <location>
        <begin position="453"/>
        <end position="649"/>
    </location>
</feature>
<dbReference type="GO" id="GO:0004386">
    <property type="term" value="F:helicase activity"/>
    <property type="evidence" value="ECO:0007669"/>
    <property type="project" value="UniProtKB-KW"/>
</dbReference>
<dbReference type="GO" id="GO:0051607">
    <property type="term" value="P:defense response to virus"/>
    <property type="evidence" value="ECO:0007669"/>
    <property type="project" value="UniProtKB-KW"/>
</dbReference>
<dbReference type="InterPro" id="IPR054712">
    <property type="entry name" value="Cas3-like_dom"/>
</dbReference>
<dbReference type="Pfam" id="PF22590">
    <property type="entry name" value="Cas3-like_C_2"/>
    <property type="match status" value="1"/>
</dbReference>
<protein>
    <submittedName>
        <fullName evidence="8">CRISPR-associated protein</fullName>
    </submittedName>
</protein>
<evidence type="ECO:0000313" key="9">
    <source>
        <dbReference type="Proteomes" id="UP000215433"/>
    </source>
</evidence>
<dbReference type="InterPro" id="IPR027417">
    <property type="entry name" value="P-loop_NTPase"/>
</dbReference>
<dbReference type="GO" id="GO:0005524">
    <property type="term" value="F:ATP binding"/>
    <property type="evidence" value="ECO:0007669"/>
    <property type="project" value="UniProtKB-KW"/>
</dbReference>
<keyword evidence="2" id="KW-0378">Hydrolase</keyword>
<gene>
    <name evidence="8" type="ORF">Tam10B_0879</name>
</gene>
<comment type="caution">
    <text evidence="8">The sequence shown here is derived from an EMBL/GenBank/DDBJ whole genome shotgun (WGS) entry which is preliminary data.</text>
</comment>
<keyword evidence="5" id="KW-0051">Antiviral defense</keyword>
<reference evidence="8 9" key="1">
    <citation type="submission" date="2017-05" db="EMBL/GenBank/DDBJ databases">
        <title>Bifidobacterium vansinderenii sp. nov.</title>
        <authorList>
            <person name="Lugli G.A."/>
            <person name="Duranti S."/>
            <person name="Mangifesta M."/>
        </authorList>
    </citation>
    <scope>NUCLEOTIDE SEQUENCE [LARGE SCALE GENOMIC DNA]</scope>
    <source>
        <strain evidence="8 9">Tam10B</strain>
    </source>
</reference>
<keyword evidence="4" id="KW-0067">ATP-binding</keyword>
<proteinExistence type="predicted"/>
<feature type="compositionally biased region" description="Low complexity" evidence="6">
    <location>
        <begin position="337"/>
        <end position="347"/>
    </location>
</feature>
<evidence type="ECO:0000256" key="6">
    <source>
        <dbReference type="SAM" id="MobiDB-lite"/>
    </source>
</evidence>
<name>A0A229VZ71_9BIFI</name>
<evidence type="ECO:0000313" key="8">
    <source>
        <dbReference type="EMBL" id="OXN00923.1"/>
    </source>
</evidence>
<dbReference type="Gene3D" id="3.40.50.300">
    <property type="entry name" value="P-loop containing nucleotide triphosphate hydrolases"/>
    <property type="match status" value="1"/>
</dbReference>
<dbReference type="PROSITE" id="PS51643">
    <property type="entry name" value="HD_CAS3"/>
    <property type="match status" value="1"/>
</dbReference>
<evidence type="ECO:0000256" key="4">
    <source>
        <dbReference type="ARBA" id="ARBA00022840"/>
    </source>
</evidence>
<dbReference type="EMBL" id="NEWD01000007">
    <property type="protein sequence ID" value="OXN00923.1"/>
    <property type="molecule type" value="Genomic_DNA"/>
</dbReference>
<dbReference type="GO" id="GO:0016787">
    <property type="term" value="F:hydrolase activity"/>
    <property type="evidence" value="ECO:0007669"/>
    <property type="project" value="UniProtKB-KW"/>
</dbReference>
<keyword evidence="3" id="KW-0347">Helicase</keyword>
<evidence type="ECO:0000256" key="5">
    <source>
        <dbReference type="ARBA" id="ARBA00023118"/>
    </source>
</evidence>
<dbReference type="SUPFAM" id="SSF52540">
    <property type="entry name" value="P-loop containing nucleoside triphosphate hydrolases"/>
    <property type="match status" value="1"/>
</dbReference>
<accession>A0A229VZ71</accession>
<organism evidence="8 9">
    <name type="scientific">Bifidobacterium vansinderenii</name>
    <dbReference type="NCBI Taxonomy" id="1984871"/>
    <lineage>
        <taxon>Bacteria</taxon>
        <taxon>Bacillati</taxon>
        <taxon>Actinomycetota</taxon>
        <taxon>Actinomycetes</taxon>
        <taxon>Bifidobacteriales</taxon>
        <taxon>Bifidobacteriaceae</taxon>
        <taxon>Bifidobacterium</taxon>
    </lineage>
</organism>
<sequence length="655" mass="73479">MRQYDKKQLVNSDLFQAMKGSEQAVKATNLHYVVATQTLEVGIDADFCTLITELPAASALVQRAGRVNRRGTRDSGRIIVFREPDLSKTPKGVYSAEELEYASHWLETFEGADSGISAWTCTQNPPRSAELSRAALQRLESWDAENLSHTDEELAADMMLPFQNPSDINLWLRDDLLFQDDPNIGVVVRSLPENDADALGLLDAARPVADEAFPIRNRSQIAEIAKRSHDGTSFRIFIVRARETGENAVTLWSESVGSLPDCLQSGDTLVVDSSAPLFDRNLHTLKTAGGECETDVYNLCQNSGVVLSIADDDDALKRIFAVIRSADVPDDSDTPNEDSSGSSSSDMDSCLLRNVLIDEADLEYLRRAIQSHTVGRTGNGYDSVGQNSMQEFVENYENMPTERFVFPALATEEDRLSWLVLQRSENSLDDVSLQEMRKAISGRRNDPVHLNTDDGHQHSVARRAERFLQILGLSDGTCHDVMTAALHHDDGKKDPRFQKLLHFRIREPQSYDDETYLAKSQYYSPVYEARIRREMNLRGWRHEQRSAAECWANHDVIGANDIELVTRLAGTSHGHGRSCFRDNAETLIPRYVMEHDDTGPAPSINDIRRAARELFDNGVWERIISHTDERYGYWGVAYLEAILRAADITISAEGR</sequence>
<dbReference type="InterPro" id="IPR006483">
    <property type="entry name" value="CRISPR-assoc_Cas3_HD"/>
</dbReference>
<evidence type="ECO:0000256" key="3">
    <source>
        <dbReference type="ARBA" id="ARBA00022806"/>
    </source>
</evidence>
<evidence type="ECO:0000256" key="1">
    <source>
        <dbReference type="ARBA" id="ARBA00022741"/>
    </source>
</evidence>
<evidence type="ECO:0000256" key="2">
    <source>
        <dbReference type="ARBA" id="ARBA00022801"/>
    </source>
</evidence>